<sequence>MQDGTRRTKAAAAGAAEAPEAANDDESPAAAVSVAELDFDKVLKHIGERGSYQLYIYYLLCIPATLPAAWLAFIQARILYPSFFKESGPLYHVFVSASPEHWCRVPGAVLDSNLTLGHRKNLTVPRHLRDGRLTYESCRMYDINFTDLFLTTGAWPEDASPLWPTAPCRFGWEYDHTDYDRTLVTDLDVVCDNEWLVTTASTFFYVGSLIGNLIFGRIADRMGRRTAFFIIIGCQVTLSTLTAFSSSYAMYTVLRTLVGLTFPADFQIPFILENGYWWIIPESPRWLLTQNRIEEAEEIVQKMAKVNKVPIPPGYLKSMVSVHSNHHNALVTLRISTTPVYSSNALIFPSRRKERYKNVGFLATMDTLPAYTI</sequence>
<dbReference type="GO" id="GO:0016020">
    <property type="term" value="C:membrane"/>
    <property type="evidence" value="ECO:0007669"/>
    <property type="project" value="UniProtKB-SubCell"/>
</dbReference>
<evidence type="ECO:0000313" key="8">
    <source>
        <dbReference type="Proteomes" id="UP000678499"/>
    </source>
</evidence>
<keyword evidence="2 6" id="KW-0812">Transmembrane</keyword>
<keyword evidence="8" id="KW-1185">Reference proteome</keyword>
<evidence type="ECO:0000256" key="6">
    <source>
        <dbReference type="SAM" id="Phobius"/>
    </source>
</evidence>
<organism evidence="7">
    <name type="scientific">Notodromas monacha</name>
    <dbReference type="NCBI Taxonomy" id="399045"/>
    <lineage>
        <taxon>Eukaryota</taxon>
        <taxon>Metazoa</taxon>
        <taxon>Ecdysozoa</taxon>
        <taxon>Arthropoda</taxon>
        <taxon>Crustacea</taxon>
        <taxon>Oligostraca</taxon>
        <taxon>Ostracoda</taxon>
        <taxon>Podocopa</taxon>
        <taxon>Podocopida</taxon>
        <taxon>Cypridocopina</taxon>
        <taxon>Cypridoidea</taxon>
        <taxon>Cyprididae</taxon>
        <taxon>Notodromas</taxon>
    </lineage>
</organism>
<evidence type="ECO:0000256" key="1">
    <source>
        <dbReference type="ARBA" id="ARBA00004141"/>
    </source>
</evidence>
<feature type="transmembrane region" description="Helical" evidence="6">
    <location>
        <begin position="227"/>
        <end position="251"/>
    </location>
</feature>
<dbReference type="Gene3D" id="1.10.286.90">
    <property type="entry name" value="MFS transporter, transmembrane helix TM10b"/>
    <property type="match status" value="1"/>
</dbReference>
<comment type="subcellular location">
    <subcellularLocation>
        <location evidence="1">Membrane</location>
        <topology evidence="1">Multi-pass membrane protein</topology>
    </subcellularLocation>
</comment>
<feature type="transmembrane region" description="Helical" evidence="6">
    <location>
        <begin position="54"/>
        <end position="80"/>
    </location>
</feature>
<evidence type="ECO:0000256" key="2">
    <source>
        <dbReference type="ARBA" id="ARBA00022692"/>
    </source>
</evidence>
<dbReference type="AlphaFoldDB" id="A0A7R9GIB7"/>
<dbReference type="EMBL" id="OA885711">
    <property type="protein sequence ID" value="CAD7282276.1"/>
    <property type="molecule type" value="Genomic_DNA"/>
</dbReference>
<dbReference type="Gene3D" id="1.20.1250.20">
    <property type="entry name" value="MFS general substrate transporter like domains"/>
    <property type="match status" value="1"/>
</dbReference>
<keyword evidence="3 6" id="KW-1133">Transmembrane helix</keyword>
<dbReference type="OrthoDB" id="2544694at2759"/>
<evidence type="ECO:0000256" key="3">
    <source>
        <dbReference type="ARBA" id="ARBA00022989"/>
    </source>
</evidence>
<protein>
    <submittedName>
        <fullName evidence="7">Uncharacterized protein</fullName>
    </submittedName>
</protein>
<evidence type="ECO:0000313" key="7">
    <source>
        <dbReference type="EMBL" id="CAD7282276.1"/>
    </source>
</evidence>
<dbReference type="PANTHER" id="PTHR24064">
    <property type="entry name" value="SOLUTE CARRIER FAMILY 22 MEMBER"/>
    <property type="match status" value="1"/>
</dbReference>
<evidence type="ECO:0000256" key="4">
    <source>
        <dbReference type="ARBA" id="ARBA00023136"/>
    </source>
</evidence>
<accession>A0A7R9GIB7</accession>
<dbReference type="InterPro" id="IPR036259">
    <property type="entry name" value="MFS_trans_sf"/>
</dbReference>
<keyword evidence="4 6" id="KW-0472">Membrane</keyword>
<proteinExistence type="predicted"/>
<dbReference type="Proteomes" id="UP000678499">
    <property type="component" value="Unassembled WGS sequence"/>
</dbReference>
<dbReference type="InterPro" id="IPR005828">
    <property type="entry name" value="MFS_sugar_transport-like"/>
</dbReference>
<dbReference type="SUPFAM" id="SSF103473">
    <property type="entry name" value="MFS general substrate transporter"/>
    <property type="match status" value="1"/>
</dbReference>
<name>A0A7R9GIB7_9CRUS</name>
<feature type="transmembrane region" description="Helical" evidence="6">
    <location>
        <begin position="195"/>
        <end position="215"/>
    </location>
</feature>
<reference evidence="7" key="1">
    <citation type="submission" date="2020-11" db="EMBL/GenBank/DDBJ databases">
        <authorList>
            <person name="Tran Van P."/>
        </authorList>
    </citation>
    <scope>NUCLEOTIDE SEQUENCE</scope>
</reference>
<feature type="compositionally biased region" description="Low complexity" evidence="5">
    <location>
        <begin position="10"/>
        <end position="21"/>
    </location>
</feature>
<dbReference type="EMBL" id="CAJPEX010003674">
    <property type="protein sequence ID" value="CAG0922428.1"/>
    <property type="molecule type" value="Genomic_DNA"/>
</dbReference>
<feature type="region of interest" description="Disordered" evidence="5">
    <location>
        <begin position="1"/>
        <end position="27"/>
    </location>
</feature>
<dbReference type="GO" id="GO:0022857">
    <property type="term" value="F:transmembrane transporter activity"/>
    <property type="evidence" value="ECO:0007669"/>
    <property type="project" value="InterPro"/>
</dbReference>
<gene>
    <name evidence="7" type="ORF">NMOB1V02_LOCUS9905</name>
</gene>
<dbReference type="Pfam" id="PF00083">
    <property type="entry name" value="Sugar_tr"/>
    <property type="match status" value="2"/>
</dbReference>
<evidence type="ECO:0000256" key="5">
    <source>
        <dbReference type="SAM" id="MobiDB-lite"/>
    </source>
</evidence>